<evidence type="ECO:0000313" key="6">
    <source>
        <dbReference type="Proteomes" id="UP000663825"/>
    </source>
</evidence>
<feature type="binding site" evidence="3">
    <location>
        <position position="247"/>
    </location>
    <ligand>
        <name>a divalent metal cation</name>
        <dbReference type="ChEBI" id="CHEBI:60240"/>
        <label>1</label>
    </ligand>
</feature>
<evidence type="ECO:0000256" key="1">
    <source>
        <dbReference type="ARBA" id="ARBA00009275"/>
    </source>
</evidence>
<accession>A0A817R870</accession>
<protein>
    <submittedName>
        <fullName evidence="4">Uncharacterized protein</fullName>
    </submittedName>
</protein>
<dbReference type="InterPro" id="IPR018228">
    <property type="entry name" value="DNase_TatD-rel_CS"/>
</dbReference>
<evidence type="ECO:0000256" key="2">
    <source>
        <dbReference type="ARBA" id="ARBA00022801"/>
    </source>
</evidence>
<organism evidence="4 6">
    <name type="scientific">Rotaria socialis</name>
    <dbReference type="NCBI Taxonomy" id="392032"/>
    <lineage>
        <taxon>Eukaryota</taxon>
        <taxon>Metazoa</taxon>
        <taxon>Spiralia</taxon>
        <taxon>Gnathifera</taxon>
        <taxon>Rotifera</taxon>
        <taxon>Eurotatoria</taxon>
        <taxon>Bdelloidea</taxon>
        <taxon>Philodinida</taxon>
        <taxon>Philodinidae</taxon>
        <taxon>Rotaria</taxon>
    </lineage>
</organism>
<dbReference type="InterPro" id="IPR032466">
    <property type="entry name" value="Metal_Hydrolase"/>
</dbReference>
<name>A0A817R870_9BILA</name>
<keyword evidence="3" id="KW-0479">Metal-binding</keyword>
<evidence type="ECO:0000313" key="5">
    <source>
        <dbReference type="EMBL" id="CAF4442830.1"/>
    </source>
</evidence>
<feature type="binding site" evidence="3">
    <location>
        <position position="125"/>
    </location>
    <ligand>
        <name>a divalent metal cation</name>
        <dbReference type="ChEBI" id="CHEBI:60240"/>
        <label>1</label>
    </ligand>
</feature>
<dbReference type="EMBL" id="CAJNXB010002420">
    <property type="protein sequence ID" value="CAF3243454.1"/>
    <property type="molecule type" value="Genomic_DNA"/>
</dbReference>
<dbReference type="Proteomes" id="UP000663873">
    <property type="component" value="Unassembled WGS sequence"/>
</dbReference>
<evidence type="ECO:0000313" key="7">
    <source>
        <dbReference type="Proteomes" id="UP000663873"/>
    </source>
</evidence>
<feature type="binding site" evidence="3">
    <location>
        <position position="160"/>
    </location>
    <ligand>
        <name>a divalent metal cation</name>
        <dbReference type="ChEBI" id="CHEBI:60240"/>
        <label>2</label>
    </ligand>
</feature>
<dbReference type="Gene3D" id="3.20.20.140">
    <property type="entry name" value="Metal-dependent hydrolases"/>
    <property type="match status" value="1"/>
</dbReference>
<proteinExistence type="inferred from homology"/>
<keyword evidence="2" id="KW-0378">Hydrolase</keyword>
<dbReference type="SUPFAM" id="SSF51556">
    <property type="entry name" value="Metallo-dependent hydrolases"/>
    <property type="match status" value="1"/>
</dbReference>
<feature type="binding site" evidence="3">
    <location>
        <position position="32"/>
    </location>
    <ligand>
        <name>a divalent metal cation</name>
        <dbReference type="ChEBI" id="CHEBI:60240"/>
        <label>1</label>
    </ligand>
</feature>
<dbReference type="Proteomes" id="UP000663825">
    <property type="component" value="Unassembled WGS sequence"/>
</dbReference>
<comment type="caution">
    <text evidence="4">The sequence shown here is derived from an EMBL/GenBank/DDBJ whole genome shotgun (WGS) entry which is preliminary data.</text>
</comment>
<evidence type="ECO:0000313" key="4">
    <source>
        <dbReference type="EMBL" id="CAF3243454.1"/>
    </source>
</evidence>
<keyword evidence="7" id="KW-1185">Reference proteome</keyword>
<feature type="binding site" evidence="3">
    <location>
        <position position="187"/>
    </location>
    <ligand>
        <name>a divalent metal cation</name>
        <dbReference type="ChEBI" id="CHEBI:60240"/>
        <label>2</label>
    </ligand>
</feature>
<dbReference type="Pfam" id="PF01026">
    <property type="entry name" value="TatD_DNase"/>
    <property type="match status" value="1"/>
</dbReference>
<dbReference type="PIRSF" id="PIRSF005902">
    <property type="entry name" value="DNase_TatD"/>
    <property type="match status" value="1"/>
</dbReference>
<dbReference type="PROSITE" id="PS01137">
    <property type="entry name" value="TATD_1"/>
    <property type="match status" value="1"/>
</dbReference>
<dbReference type="AlphaFoldDB" id="A0A817R870"/>
<sequence>MHSQLCFKSLFEFCKCSLHTHLTKDIPIVDAHCHLDDFYNNQLFVESLSTTTVRKVYAISNKHKYQNWNKHLYNSCDNLHVYESFGIHPKFIPEHDLHERLIQLENIVNSRVNSLSGRPIVGVGEVGFDETSRYQLIDQKLALERQILIARQTDLPLILHCRGYSFFRVLFDYVSSLLPSNHPIQWHCVKSDSDLTVIDNFISYFSNSIISLNGATTSIKDIDQDKVFKKWIRNHPHILNHLVLETDCPWLCPQGLSIQRYNPCTGIFITSKWVENVLRAPGKNASTIVEIANDNANKIFRF</sequence>
<dbReference type="EMBL" id="CAJOBP010004520">
    <property type="protein sequence ID" value="CAF4442830.1"/>
    <property type="molecule type" value="Genomic_DNA"/>
</dbReference>
<dbReference type="OrthoDB" id="9980814at2759"/>
<dbReference type="GO" id="GO:0016788">
    <property type="term" value="F:hydrolase activity, acting on ester bonds"/>
    <property type="evidence" value="ECO:0007669"/>
    <property type="project" value="InterPro"/>
</dbReference>
<evidence type="ECO:0000256" key="3">
    <source>
        <dbReference type="PIRSR" id="PIRSR005902-1"/>
    </source>
</evidence>
<feature type="binding site" evidence="3">
    <location>
        <position position="34"/>
    </location>
    <ligand>
        <name>a divalent metal cation</name>
        <dbReference type="ChEBI" id="CHEBI:60240"/>
        <label>1</label>
    </ligand>
</feature>
<dbReference type="GO" id="GO:0046872">
    <property type="term" value="F:metal ion binding"/>
    <property type="evidence" value="ECO:0007669"/>
    <property type="project" value="UniProtKB-KW"/>
</dbReference>
<gene>
    <name evidence="4" type="ORF">TIS948_LOCUS14774</name>
    <name evidence="5" type="ORF">UJA718_LOCUS22226</name>
</gene>
<dbReference type="InterPro" id="IPR001130">
    <property type="entry name" value="TatD-like"/>
</dbReference>
<dbReference type="PANTHER" id="PTHR46124:SF2">
    <property type="entry name" value="D-AMINOACYL-TRNA DEACYLASE"/>
    <property type="match status" value="1"/>
</dbReference>
<comment type="similarity">
    <text evidence="1">Belongs to the metallo-dependent hydrolases superfamily. TatD-type hydrolase family.</text>
</comment>
<reference evidence="4" key="1">
    <citation type="submission" date="2021-02" db="EMBL/GenBank/DDBJ databases">
        <authorList>
            <person name="Nowell W R."/>
        </authorList>
    </citation>
    <scope>NUCLEOTIDE SEQUENCE</scope>
</reference>
<dbReference type="PANTHER" id="PTHR46124">
    <property type="entry name" value="D-AMINOACYL-TRNA DEACYLASE"/>
    <property type="match status" value="1"/>
</dbReference>